<keyword evidence="11" id="KW-0067">ATP-binding</keyword>
<feature type="transmembrane region" description="Helical" evidence="16">
    <location>
        <begin position="324"/>
        <end position="346"/>
    </location>
</feature>
<dbReference type="EMBL" id="QPJK01000006">
    <property type="protein sequence ID" value="RCW69275.1"/>
    <property type="molecule type" value="Genomic_DNA"/>
</dbReference>
<evidence type="ECO:0000256" key="10">
    <source>
        <dbReference type="ARBA" id="ARBA00022777"/>
    </source>
</evidence>
<dbReference type="RefSeq" id="WP_114469692.1">
    <property type="nucleotide sequence ID" value="NZ_QPJK01000006.1"/>
</dbReference>
<dbReference type="InterPro" id="IPR036890">
    <property type="entry name" value="HATPase_C_sf"/>
</dbReference>
<keyword evidence="4" id="KW-1003">Cell membrane</keyword>
<keyword evidence="5" id="KW-0997">Cell inner membrane</keyword>
<comment type="catalytic activity">
    <reaction evidence="1">
        <text>ATP + protein L-histidine = ADP + protein N-phospho-L-histidine.</text>
        <dbReference type="EC" id="2.7.13.3"/>
    </reaction>
</comment>
<name>A0A368XN40_9BURK</name>
<dbReference type="PANTHER" id="PTHR43065">
    <property type="entry name" value="SENSOR HISTIDINE KINASE"/>
    <property type="match status" value="1"/>
</dbReference>
<dbReference type="CDD" id="cd12914">
    <property type="entry name" value="PDC1_DGC_like"/>
    <property type="match status" value="1"/>
</dbReference>
<dbReference type="PIRSF" id="PIRSF036431">
    <property type="entry name" value="STHK_DctB"/>
    <property type="match status" value="1"/>
</dbReference>
<dbReference type="GO" id="GO:0000155">
    <property type="term" value="F:phosphorelay sensor kinase activity"/>
    <property type="evidence" value="ECO:0007669"/>
    <property type="project" value="InterPro"/>
</dbReference>
<dbReference type="Pfam" id="PF00512">
    <property type="entry name" value="HisKA"/>
    <property type="match status" value="1"/>
</dbReference>
<dbReference type="OrthoDB" id="9772100at2"/>
<dbReference type="SUPFAM" id="SSF47384">
    <property type="entry name" value="Homodimeric domain of signal transducing histidine kinase"/>
    <property type="match status" value="1"/>
</dbReference>
<sequence>MTSPWAEDCRGAGPVNPQLRSSIRRAAWKGAAWLAALAFVCLSGALGYLSFERRGVHNLQADVRHRLELFSSAVEGMIQRLEDVPATVQLSEEIQRLFHAPRRAAVRERADRYLQRLNAFMGGIAIYVLDERGAIVASSARTGLGALPEDDFSFRPYFQEALSGRVGRHFAISLVGNRPAYFVSHPIRDGAKVVGVAVIMINLDPINQIWDMLGAPALLADTNGVVILSSDPTWTYTTLQDLPIERRVDLQLSRMYNRMPLPRFPLDVELKVNPETLSIYGSLQRTNRYFGFPEIAQIVSGRSINGMDWRVMLFTDVDGARRDAVLAGAVSATGAAFLILLVLFVLQRRRIHRHRRESERLLEQANLSLEHKVGERTAALTLANAQLVKEVAERKQTEATLRATQGELVHAGKMAVLGRMAAGITHELTQPLGGVRTFAGNAMEFAKRQDLESVQQNLEIIARLTERMGTIIHPLRSFARRTEPSLCFIDVGQCIANALFLYQTQMAHLGVVVDNRTAGEQLPAWCDAHRLEQVLVNLIGNAIDAMAETPAKQLTLVAERAPAAAEAMAADGRAYGLRIDVEDTGCGLPPDFASHQFEPFYTTKQKGLGLGLTISRDIVQDFGGALRAWNHDGPGACFSIYLPCAPPYGEQDE</sequence>
<protein>
    <recommendedName>
        <fullName evidence="15">C4-dicarboxylate transport sensor protein DctB</fullName>
        <ecNumber evidence="3">2.7.13.3</ecNumber>
    </recommendedName>
</protein>
<keyword evidence="19" id="KW-1185">Reference proteome</keyword>
<evidence type="ECO:0000256" key="11">
    <source>
        <dbReference type="ARBA" id="ARBA00022840"/>
    </source>
</evidence>
<dbReference type="Pfam" id="PF02743">
    <property type="entry name" value="dCache_1"/>
    <property type="match status" value="1"/>
</dbReference>
<evidence type="ECO:0000256" key="5">
    <source>
        <dbReference type="ARBA" id="ARBA00022519"/>
    </source>
</evidence>
<dbReference type="PANTHER" id="PTHR43065:SF10">
    <property type="entry name" value="PEROXIDE STRESS-ACTIVATED HISTIDINE KINASE MAK3"/>
    <property type="match status" value="1"/>
</dbReference>
<evidence type="ECO:0000256" key="4">
    <source>
        <dbReference type="ARBA" id="ARBA00022475"/>
    </source>
</evidence>
<dbReference type="InterPro" id="IPR003661">
    <property type="entry name" value="HisK_dim/P_dom"/>
</dbReference>
<dbReference type="InterPro" id="IPR036097">
    <property type="entry name" value="HisK_dim/P_sf"/>
</dbReference>
<feature type="transmembrane region" description="Helical" evidence="16">
    <location>
        <begin position="30"/>
        <end position="51"/>
    </location>
</feature>
<dbReference type="PROSITE" id="PS50109">
    <property type="entry name" value="HIS_KIN"/>
    <property type="match status" value="1"/>
</dbReference>
<evidence type="ECO:0000256" key="14">
    <source>
        <dbReference type="ARBA" id="ARBA00023136"/>
    </source>
</evidence>
<organism evidence="18 19">
    <name type="scientific">Pseudorhodoferax soli</name>
    <dbReference type="NCBI Taxonomy" id="545864"/>
    <lineage>
        <taxon>Bacteria</taxon>
        <taxon>Pseudomonadati</taxon>
        <taxon>Pseudomonadota</taxon>
        <taxon>Betaproteobacteria</taxon>
        <taxon>Burkholderiales</taxon>
        <taxon>Comamonadaceae</taxon>
    </lineage>
</organism>
<comment type="caution">
    <text evidence="18">The sequence shown here is derived from an EMBL/GenBank/DDBJ whole genome shotgun (WGS) entry which is preliminary data.</text>
</comment>
<evidence type="ECO:0000256" key="8">
    <source>
        <dbReference type="ARBA" id="ARBA00022692"/>
    </source>
</evidence>
<comment type="subcellular location">
    <subcellularLocation>
        <location evidence="2">Cell inner membrane</location>
        <topology evidence="2">Multi-pass membrane protein</topology>
    </subcellularLocation>
</comment>
<dbReference type="Gene3D" id="3.30.450.20">
    <property type="entry name" value="PAS domain"/>
    <property type="match status" value="2"/>
</dbReference>
<keyword evidence="14 16" id="KW-0472">Membrane</keyword>
<dbReference type="InterPro" id="IPR004358">
    <property type="entry name" value="Sig_transdc_His_kin-like_C"/>
</dbReference>
<dbReference type="SUPFAM" id="SSF55874">
    <property type="entry name" value="ATPase domain of HSP90 chaperone/DNA topoisomerase II/histidine kinase"/>
    <property type="match status" value="1"/>
</dbReference>
<keyword evidence="8 16" id="KW-0812">Transmembrane</keyword>
<evidence type="ECO:0000256" key="7">
    <source>
        <dbReference type="ARBA" id="ARBA00022679"/>
    </source>
</evidence>
<dbReference type="InterPro" id="IPR017055">
    <property type="entry name" value="Sig_transdc_His_kinase_DctB"/>
</dbReference>
<evidence type="ECO:0000259" key="17">
    <source>
        <dbReference type="PROSITE" id="PS50109"/>
    </source>
</evidence>
<keyword evidence="13" id="KW-0902">Two-component regulatory system</keyword>
<evidence type="ECO:0000256" key="12">
    <source>
        <dbReference type="ARBA" id="ARBA00022989"/>
    </source>
</evidence>
<evidence type="ECO:0000313" key="18">
    <source>
        <dbReference type="EMBL" id="RCW69275.1"/>
    </source>
</evidence>
<evidence type="ECO:0000256" key="15">
    <source>
        <dbReference type="ARBA" id="ARBA00073143"/>
    </source>
</evidence>
<dbReference type="EC" id="2.7.13.3" evidence="3"/>
<dbReference type="InterPro" id="IPR005467">
    <property type="entry name" value="His_kinase_dom"/>
</dbReference>
<dbReference type="CDD" id="cd00082">
    <property type="entry name" value="HisKA"/>
    <property type="match status" value="1"/>
</dbReference>
<evidence type="ECO:0000256" key="16">
    <source>
        <dbReference type="SAM" id="Phobius"/>
    </source>
</evidence>
<reference evidence="18 19" key="1">
    <citation type="submission" date="2018-07" db="EMBL/GenBank/DDBJ databases">
        <title>Genomic Encyclopedia of Type Strains, Phase IV (KMG-IV): sequencing the most valuable type-strain genomes for metagenomic binning, comparative biology and taxonomic classification.</title>
        <authorList>
            <person name="Goeker M."/>
        </authorList>
    </citation>
    <scope>NUCLEOTIDE SEQUENCE [LARGE SCALE GENOMIC DNA]</scope>
    <source>
        <strain evidence="18 19">DSM 21634</strain>
    </source>
</reference>
<dbReference type="Gene3D" id="3.30.565.10">
    <property type="entry name" value="Histidine kinase-like ATPase, C-terminal domain"/>
    <property type="match status" value="1"/>
</dbReference>
<feature type="domain" description="Histidine kinase" evidence="17">
    <location>
        <begin position="423"/>
        <end position="646"/>
    </location>
</feature>
<dbReference type="SMART" id="SM00387">
    <property type="entry name" value="HATPase_c"/>
    <property type="match status" value="1"/>
</dbReference>
<dbReference type="SMART" id="SM00388">
    <property type="entry name" value="HisKA"/>
    <property type="match status" value="1"/>
</dbReference>
<dbReference type="InterPro" id="IPR003594">
    <property type="entry name" value="HATPase_dom"/>
</dbReference>
<dbReference type="InterPro" id="IPR029151">
    <property type="entry name" value="Sensor-like_sf"/>
</dbReference>
<dbReference type="FunFam" id="1.10.287.130:FF:000049">
    <property type="entry name" value="C4-dicarboxylate transport sensor protein DctB"/>
    <property type="match status" value="1"/>
</dbReference>
<evidence type="ECO:0000256" key="3">
    <source>
        <dbReference type="ARBA" id="ARBA00012438"/>
    </source>
</evidence>
<dbReference type="GO" id="GO:0005524">
    <property type="term" value="F:ATP binding"/>
    <property type="evidence" value="ECO:0007669"/>
    <property type="project" value="UniProtKB-KW"/>
</dbReference>
<gene>
    <name evidence="18" type="ORF">DES41_106146</name>
</gene>
<proteinExistence type="predicted"/>
<dbReference type="SUPFAM" id="SSF103190">
    <property type="entry name" value="Sensory domain-like"/>
    <property type="match status" value="1"/>
</dbReference>
<keyword evidence="9" id="KW-0547">Nucleotide-binding</keyword>
<accession>A0A368XN40</accession>
<dbReference type="AlphaFoldDB" id="A0A368XN40"/>
<keyword evidence="7" id="KW-0808">Transferase</keyword>
<dbReference type="Gene3D" id="1.10.287.130">
    <property type="match status" value="1"/>
</dbReference>
<evidence type="ECO:0000256" key="13">
    <source>
        <dbReference type="ARBA" id="ARBA00023012"/>
    </source>
</evidence>
<evidence type="ECO:0000313" key="19">
    <source>
        <dbReference type="Proteomes" id="UP000252884"/>
    </source>
</evidence>
<evidence type="ECO:0000256" key="6">
    <source>
        <dbReference type="ARBA" id="ARBA00022553"/>
    </source>
</evidence>
<dbReference type="PRINTS" id="PR00344">
    <property type="entry name" value="BCTRLSENSOR"/>
</dbReference>
<keyword evidence="12 16" id="KW-1133">Transmembrane helix</keyword>
<dbReference type="GO" id="GO:0005886">
    <property type="term" value="C:plasma membrane"/>
    <property type="evidence" value="ECO:0007669"/>
    <property type="project" value="UniProtKB-SubCell"/>
</dbReference>
<evidence type="ECO:0000256" key="2">
    <source>
        <dbReference type="ARBA" id="ARBA00004429"/>
    </source>
</evidence>
<dbReference type="Proteomes" id="UP000252884">
    <property type="component" value="Unassembled WGS sequence"/>
</dbReference>
<keyword evidence="10 18" id="KW-0418">Kinase</keyword>
<evidence type="ECO:0000256" key="9">
    <source>
        <dbReference type="ARBA" id="ARBA00022741"/>
    </source>
</evidence>
<evidence type="ECO:0000256" key="1">
    <source>
        <dbReference type="ARBA" id="ARBA00000085"/>
    </source>
</evidence>
<dbReference type="Pfam" id="PF02518">
    <property type="entry name" value="HATPase_c"/>
    <property type="match status" value="1"/>
</dbReference>
<dbReference type="InterPro" id="IPR033479">
    <property type="entry name" value="dCache_1"/>
</dbReference>
<keyword evidence="6" id="KW-0597">Phosphoprotein</keyword>